<keyword evidence="4" id="KW-0489">Methyltransferase</keyword>
<gene>
    <name evidence="10" type="primary">Cnig_chr_IV.g15697</name>
    <name evidence="10" type="ORF">B9Z55_015697</name>
</gene>
<comment type="caution">
    <text evidence="10">The sequence shown here is derived from an EMBL/GenBank/DDBJ whole genome shotgun (WGS) entry which is preliminary data.</text>
</comment>
<dbReference type="SMART" id="SM00317">
    <property type="entry name" value="SET"/>
    <property type="match status" value="1"/>
</dbReference>
<dbReference type="GO" id="GO:0008168">
    <property type="term" value="F:methyltransferase activity"/>
    <property type="evidence" value="ECO:0007669"/>
    <property type="project" value="UniProtKB-KW"/>
</dbReference>
<evidence type="ECO:0000313" key="10">
    <source>
        <dbReference type="EMBL" id="PIC36853.1"/>
    </source>
</evidence>
<evidence type="ECO:0000256" key="3">
    <source>
        <dbReference type="ARBA" id="ARBA00022454"/>
    </source>
</evidence>
<evidence type="ECO:0000256" key="7">
    <source>
        <dbReference type="ARBA" id="ARBA00023242"/>
    </source>
</evidence>
<evidence type="ECO:0000256" key="4">
    <source>
        <dbReference type="ARBA" id="ARBA00022603"/>
    </source>
</evidence>
<comment type="subcellular location">
    <subcellularLocation>
        <location evidence="2">Chromosome</location>
    </subcellularLocation>
    <subcellularLocation>
        <location evidence="1">Nucleus</location>
    </subcellularLocation>
</comment>
<keyword evidence="7" id="KW-0539">Nucleus</keyword>
<evidence type="ECO:0000259" key="9">
    <source>
        <dbReference type="PROSITE" id="PS50280"/>
    </source>
</evidence>
<dbReference type="InterPro" id="IPR046341">
    <property type="entry name" value="SET_dom_sf"/>
</dbReference>
<feature type="compositionally biased region" description="Basic and acidic residues" evidence="8">
    <location>
        <begin position="135"/>
        <end position="153"/>
    </location>
</feature>
<dbReference type="PROSITE" id="PS50280">
    <property type="entry name" value="SET"/>
    <property type="match status" value="1"/>
</dbReference>
<dbReference type="AlphaFoldDB" id="A0A2G5UBP1"/>
<dbReference type="InterPro" id="IPR001214">
    <property type="entry name" value="SET_dom"/>
</dbReference>
<organism evidence="10 11">
    <name type="scientific">Caenorhabditis nigoni</name>
    <dbReference type="NCBI Taxonomy" id="1611254"/>
    <lineage>
        <taxon>Eukaryota</taxon>
        <taxon>Metazoa</taxon>
        <taxon>Ecdysozoa</taxon>
        <taxon>Nematoda</taxon>
        <taxon>Chromadorea</taxon>
        <taxon>Rhabditida</taxon>
        <taxon>Rhabditina</taxon>
        <taxon>Rhabditomorpha</taxon>
        <taxon>Rhabditoidea</taxon>
        <taxon>Rhabditidae</taxon>
        <taxon>Peloderinae</taxon>
        <taxon>Caenorhabditis</taxon>
    </lineage>
</organism>
<evidence type="ECO:0000256" key="1">
    <source>
        <dbReference type="ARBA" id="ARBA00004123"/>
    </source>
</evidence>
<reference evidence="11" key="1">
    <citation type="submission" date="2017-10" db="EMBL/GenBank/DDBJ databases">
        <title>Rapid genome shrinkage in a self-fertile nematode reveals novel sperm competition proteins.</title>
        <authorList>
            <person name="Yin D."/>
            <person name="Schwarz E.M."/>
            <person name="Thomas C.G."/>
            <person name="Felde R.L."/>
            <person name="Korf I.F."/>
            <person name="Cutter A.D."/>
            <person name="Schartner C.M."/>
            <person name="Ralston E.J."/>
            <person name="Meyer B.J."/>
            <person name="Haag E.S."/>
        </authorList>
    </citation>
    <scope>NUCLEOTIDE SEQUENCE [LARGE SCALE GENOMIC DNA]</scope>
    <source>
        <strain evidence="11">JU1422</strain>
    </source>
</reference>
<evidence type="ECO:0000256" key="5">
    <source>
        <dbReference type="ARBA" id="ARBA00022679"/>
    </source>
</evidence>
<keyword evidence="6" id="KW-0949">S-adenosyl-L-methionine</keyword>
<keyword evidence="11" id="KW-1185">Reference proteome</keyword>
<dbReference type="Gene3D" id="2.170.270.10">
    <property type="entry name" value="SET domain"/>
    <property type="match status" value="1"/>
</dbReference>
<keyword evidence="5" id="KW-0808">Transferase</keyword>
<evidence type="ECO:0000313" key="11">
    <source>
        <dbReference type="Proteomes" id="UP000230233"/>
    </source>
</evidence>
<dbReference type="GO" id="GO:0005694">
    <property type="term" value="C:chromosome"/>
    <property type="evidence" value="ECO:0007669"/>
    <property type="project" value="UniProtKB-SubCell"/>
</dbReference>
<dbReference type="EMBL" id="PDUG01000004">
    <property type="protein sequence ID" value="PIC36853.1"/>
    <property type="molecule type" value="Genomic_DNA"/>
</dbReference>
<dbReference type="STRING" id="1611254.A0A2G5UBP1"/>
<dbReference type="Proteomes" id="UP000230233">
    <property type="component" value="Chromosome IV"/>
</dbReference>
<feature type="domain" description="SET" evidence="9">
    <location>
        <begin position="29"/>
        <end position="123"/>
    </location>
</feature>
<dbReference type="PANTHER" id="PTHR22884">
    <property type="entry name" value="SET DOMAIN PROTEINS"/>
    <property type="match status" value="1"/>
</dbReference>
<feature type="compositionally biased region" description="Polar residues" evidence="8">
    <location>
        <begin position="168"/>
        <end position="183"/>
    </location>
</feature>
<keyword evidence="3" id="KW-0158">Chromosome</keyword>
<name>A0A2G5UBP1_9PELO</name>
<accession>A0A2G5UBP1</accession>
<protein>
    <recommendedName>
        <fullName evidence="9">SET domain-containing protein</fullName>
    </recommendedName>
</protein>
<feature type="compositionally biased region" description="Basic and acidic residues" evidence="8">
    <location>
        <begin position="196"/>
        <end position="211"/>
    </location>
</feature>
<evidence type="ECO:0000256" key="8">
    <source>
        <dbReference type="SAM" id="MobiDB-lite"/>
    </source>
</evidence>
<dbReference type="SUPFAM" id="SSF82199">
    <property type="entry name" value="SET domain"/>
    <property type="match status" value="1"/>
</dbReference>
<dbReference type="GO" id="GO:0032259">
    <property type="term" value="P:methylation"/>
    <property type="evidence" value="ECO:0007669"/>
    <property type="project" value="UniProtKB-KW"/>
</dbReference>
<sequence length="218" mass="24506">MEADIFFVNHLARDYPESYEPYRYQDIDKCFLVKSSGEKGIGLFAARAKENGETHTYPFQAGRGFYIDPTEHGNSAQYANNSCDPNMIVKEWVVNNRKEGFQAIGFVANKNIRKGAELTIDYGYDYNLIDGDEPAPKKAKLESPQELPQERRPPTLTSPFTPDENRVGTGSTIATDRQSSTNLAVVPWPIPPPALIEDRVSAPRDGIHESQFETTKYL</sequence>
<evidence type="ECO:0000256" key="2">
    <source>
        <dbReference type="ARBA" id="ARBA00004286"/>
    </source>
</evidence>
<dbReference type="OrthoDB" id="422362at2759"/>
<proteinExistence type="predicted"/>
<dbReference type="GO" id="GO:0005634">
    <property type="term" value="C:nucleus"/>
    <property type="evidence" value="ECO:0007669"/>
    <property type="project" value="UniProtKB-SubCell"/>
</dbReference>
<dbReference type="InterPro" id="IPR050777">
    <property type="entry name" value="SET2_Histone-Lys_MeTrsfase"/>
</dbReference>
<dbReference type="Pfam" id="PF00856">
    <property type="entry name" value="SET"/>
    <property type="match status" value="1"/>
</dbReference>
<feature type="region of interest" description="Disordered" evidence="8">
    <location>
        <begin position="135"/>
        <end position="218"/>
    </location>
</feature>
<evidence type="ECO:0000256" key="6">
    <source>
        <dbReference type="ARBA" id="ARBA00022691"/>
    </source>
</evidence>